<dbReference type="EMBL" id="CYPU01000007">
    <property type="protein sequence ID" value="CUH46183.1"/>
    <property type="molecule type" value="Genomic_DNA"/>
</dbReference>
<evidence type="ECO:0000313" key="3">
    <source>
        <dbReference type="EMBL" id="CUH46183.1"/>
    </source>
</evidence>
<dbReference type="InterPro" id="IPR039561">
    <property type="entry name" value="Peptidase_M15C"/>
</dbReference>
<organism evidence="3 4">
    <name type="scientific">Ruegeria atlantica</name>
    <dbReference type="NCBI Taxonomy" id="81569"/>
    <lineage>
        <taxon>Bacteria</taxon>
        <taxon>Pseudomonadati</taxon>
        <taxon>Pseudomonadota</taxon>
        <taxon>Alphaproteobacteria</taxon>
        <taxon>Rhodobacterales</taxon>
        <taxon>Roseobacteraceae</taxon>
        <taxon>Ruegeria</taxon>
    </lineage>
</organism>
<dbReference type="SUPFAM" id="SSF55166">
    <property type="entry name" value="Hedgehog/DD-peptidase"/>
    <property type="match status" value="1"/>
</dbReference>
<dbReference type="InterPro" id="IPR009045">
    <property type="entry name" value="Zn_M74/Hedgehog-like"/>
</dbReference>
<evidence type="ECO:0000259" key="2">
    <source>
        <dbReference type="Pfam" id="PF13539"/>
    </source>
</evidence>
<protein>
    <recommendedName>
        <fullName evidence="2">Peptidase M15C domain-containing protein</fullName>
    </recommendedName>
</protein>
<dbReference type="GeneID" id="55491669"/>
<dbReference type="AlphaFoldDB" id="A0A0P1EA43"/>
<dbReference type="GO" id="GO:0008233">
    <property type="term" value="F:peptidase activity"/>
    <property type="evidence" value="ECO:0007669"/>
    <property type="project" value="InterPro"/>
</dbReference>
<proteinExistence type="predicted"/>
<keyword evidence="1" id="KW-0472">Membrane</keyword>
<keyword evidence="1" id="KW-0812">Transmembrane</keyword>
<dbReference type="Proteomes" id="UP000050783">
    <property type="component" value="Unassembled WGS sequence"/>
</dbReference>
<sequence>MLLSDIEFKKLEILDREARVKERELEYNIAQAKNNSWKSPLVVAILAAAIGAMGNAFIIYYSSYLERTAAATEHQREIKLAENDAERERILEMIKIGEPEQVQRNLEFFIDTELVQDSETVASIQEYYQNTTPGEGPGASSGTVSFDELGINRSEINGSLTAPSRVFLKENLGKPREELSDSCEPVTNEAWKAKLQVGEVGGLRVHLLAPAIQSLEKVFSEIEEKHPHILFKIGSAGTLCVRRVRGSSSFAGSHSWGTAIDLNLDGELDRFGDEKVDVQLYRVALIFIKNGWVWGGGFAREDSMHFEVSEQLLQRWISDGVL</sequence>
<keyword evidence="1" id="KW-1133">Transmembrane helix</keyword>
<feature type="transmembrane region" description="Helical" evidence="1">
    <location>
        <begin position="41"/>
        <end position="61"/>
    </location>
</feature>
<evidence type="ECO:0000256" key="1">
    <source>
        <dbReference type="SAM" id="Phobius"/>
    </source>
</evidence>
<dbReference type="OrthoDB" id="9799970at2"/>
<feature type="domain" description="Peptidase M15C" evidence="2">
    <location>
        <begin position="247"/>
        <end position="308"/>
    </location>
</feature>
<reference evidence="3 4" key="1">
    <citation type="submission" date="2015-09" db="EMBL/GenBank/DDBJ databases">
        <authorList>
            <consortium name="Swine Surveillance"/>
        </authorList>
    </citation>
    <scope>NUCLEOTIDE SEQUENCE [LARGE SCALE GENOMIC DNA]</scope>
    <source>
        <strain evidence="3 4">CECT 4292</strain>
    </source>
</reference>
<dbReference type="RefSeq" id="WP_058276032.1">
    <property type="nucleotide sequence ID" value="NZ_CYPU01000007.1"/>
</dbReference>
<accession>A0A0P1EA43</accession>
<dbReference type="Gene3D" id="3.30.1380.10">
    <property type="match status" value="1"/>
</dbReference>
<gene>
    <name evidence="3" type="ORF">RUA4292_00347</name>
</gene>
<evidence type="ECO:0000313" key="4">
    <source>
        <dbReference type="Proteomes" id="UP000050783"/>
    </source>
</evidence>
<dbReference type="Pfam" id="PF13539">
    <property type="entry name" value="Peptidase_M15_4"/>
    <property type="match status" value="1"/>
</dbReference>
<name>A0A0P1EA43_9RHOB</name>